<sequence>WRDTAFPQDRTDDTPKRSFTRILEPLNGNDANTQSPDHGP</sequence>
<dbReference type="EMBL" id="CAJDYZ010004595">
    <property type="protein sequence ID" value="CAD1471633.1"/>
    <property type="molecule type" value="Genomic_DNA"/>
</dbReference>
<feature type="region of interest" description="Disordered" evidence="1">
    <location>
        <begin position="1"/>
        <end position="40"/>
    </location>
</feature>
<dbReference type="AlphaFoldDB" id="A0A6V7GZA3"/>
<protein>
    <submittedName>
        <fullName evidence="2">Uncharacterized protein</fullName>
    </submittedName>
</protein>
<feature type="non-terminal residue" evidence="2">
    <location>
        <position position="40"/>
    </location>
</feature>
<reference evidence="2" key="1">
    <citation type="submission" date="2020-07" db="EMBL/GenBank/DDBJ databases">
        <authorList>
            <person name="Nazaruddin N."/>
        </authorList>
    </citation>
    <scope>NUCLEOTIDE SEQUENCE</scope>
</reference>
<proteinExistence type="predicted"/>
<name>A0A6V7GZA3_9HYME</name>
<dbReference type="Proteomes" id="UP000752696">
    <property type="component" value="Unassembled WGS sequence"/>
</dbReference>
<accession>A0A6V7GZA3</accession>
<keyword evidence="3" id="KW-1185">Reference proteome</keyword>
<feature type="non-terminal residue" evidence="2">
    <location>
        <position position="1"/>
    </location>
</feature>
<feature type="compositionally biased region" description="Basic and acidic residues" evidence="1">
    <location>
        <begin position="1"/>
        <end position="16"/>
    </location>
</feature>
<evidence type="ECO:0000313" key="2">
    <source>
        <dbReference type="EMBL" id="CAD1471633.1"/>
    </source>
</evidence>
<gene>
    <name evidence="2" type="ORF">MHI_LOCUS246309</name>
</gene>
<evidence type="ECO:0000313" key="3">
    <source>
        <dbReference type="Proteomes" id="UP000752696"/>
    </source>
</evidence>
<feature type="compositionally biased region" description="Polar residues" evidence="1">
    <location>
        <begin position="29"/>
        <end position="40"/>
    </location>
</feature>
<evidence type="ECO:0000256" key="1">
    <source>
        <dbReference type="SAM" id="MobiDB-lite"/>
    </source>
</evidence>
<comment type="caution">
    <text evidence="2">The sequence shown here is derived from an EMBL/GenBank/DDBJ whole genome shotgun (WGS) entry which is preliminary data.</text>
</comment>
<organism evidence="2 3">
    <name type="scientific">Heterotrigona itama</name>
    <dbReference type="NCBI Taxonomy" id="395501"/>
    <lineage>
        <taxon>Eukaryota</taxon>
        <taxon>Metazoa</taxon>
        <taxon>Ecdysozoa</taxon>
        <taxon>Arthropoda</taxon>
        <taxon>Hexapoda</taxon>
        <taxon>Insecta</taxon>
        <taxon>Pterygota</taxon>
        <taxon>Neoptera</taxon>
        <taxon>Endopterygota</taxon>
        <taxon>Hymenoptera</taxon>
        <taxon>Apocrita</taxon>
        <taxon>Aculeata</taxon>
        <taxon>Apoidea</taxon>
        <taxon>Anthophila</taxon>
        <taxon>Apidae</taxon>
        <taxon>Heterotrigona</taxon>
    </lineage>
</organism>